<evidence type="ECO:0000313" key="5">
    <source>
        <dbReference type="EMBL" id="GAP41651.1"/>
    </source>
</evidence>
<dbReference type="InterPro" id="IPR016181">
    <property type="entry name" value="Acyl_CoA_acyltransferase"/>
</dbReference>
<gene>
    <name evidence="5" type="ORF">ATC1_131645</name>
</gene>
<dbReference type="Gene3D" id="3.40.630.30">
    <property type="match status" value="1"/>
</dbReference>
<feature type="domain" description="N-acetyltransferase" evidence="4">
    <location>
        <begin position="23"/>
        <end position="188"/>
    </location>
</feature>
<accession>A0A0S7BZ04</accession>
<evidence type="ECO:0000256" key="3">
    <source>
        <dbReference type="ARBA" id="ARBA00038502"/>
    </source>
</evidence>
<keyword evidence="2" id="KW-0012">Acyltransferase</keyword>
<dbReference type="EMBL" id="DF968181">
    <property type="protein sequence ID" value="GAP41651.1"/>
    <property type="molecule type" value="Genomic_DNA"/>
</dbReference>
<keyword evidence="6" id="KW-1185">Reference proteome</keyword>
<dbReference type="AlphaFoldDB" id="A0A0S7BZ04"/>
<comment type="similarity">
    <text evidence="3">Belongs to the acetyltransferase family. RimJ subfamily.</text>
</comment>
<protein>
    <submittedName>
        <fullName evidence="5">Protein N-acetyltransferase, RimJ/RimL family</fullName>
    </submittedName>
</protein>
<organism evidence="5">
    <name type="scientific">Flexilinea flocculi</name>
    <dbReference type="NCBI Taxonomy" id="1678840"/>
    <lineage>
        <taxon>Bacteria</taxon>
        <taxon>Bacillati</taxon>
        <taxon>Chloroflexota</taxon>
        <taxon>Anaerolineae</taxon>
        <taxon>Anaerolineales</taxon>
        <taxon>Anaerolineaceae</taxon>
        <taxon>Flexilinea</taxon>
    </lineage>
</organism>
<dbReference type="PROSITE" id="PS51186">
    <property type="entry name" value="GNAT"/>
    <property type="match status" value="1"/>
</dbReference>
<dbReference type="PANTHER" id="PTHR43792:SF8">
    <property type="entry name" value="[RIBOSOMAL PROTEIN US5]-ALANINE N-ACETYLTRANSFERASE"/>
    <property type="match status" value="1"/>
</dbReference>
<evidence type="ECO:0000313" key="6">
    <source>
        <dbReference type="Proteomes" id="UP000053370"/>
    </source>
</evidence>
<evidence type="ECO:0000256" key="1">
    <source>
        <dbReference type="ARBA" id="ARBA00022679"/>
    </source>
</evidence>
<proteinExistence type="inferred from homology"/>
<dbReference type="InterPro" id="IPR000182">
    <property type="entry name" value="GNAT_dom"/>
</dbReference>
<name>A0A0S7BZ04_9CHLR</name>
<dbReference type="PANTHER" id="PTHR43792">
    <property type="entry name" value="GNAT FAMILY, PUTATIVE (AFU_ORTHOLOGUE AFUA_3G00765)-RELATED-RELATED"/>
    <property type="match status" value="1"/>
</dbReference>
<reference evidence="5" key="1">
    <citation type="journal article" date="2015" name="Genome Announc.">
        <title>Draft Genome Sequence of Anaerolineae Strain TC1, a Novel Isolate from a Methanogenic Wastewater Treatment System.</title>
        <authorList>
            <person name="Matsuura N."/>
            <person name="Tourlousse D.M."/>
            <person name="Sun L."/>
            <person name="Toyonaga M."/>
            <person name="Kuroda K."/>
            <person name="Ohashi A."/>
            <person name="Cruz R."/>
            <person name="Yamaguchi T."/>
            <person name="Sekiguchi Y."/>
        </authorList>
    </citation>
    <scope>NUCLEOTIDE SEQUENCE [LARGE SCALE GENOMIC DNA]</scope>
    <source>
        <strain evidence="5">TC1</strain>
    </source>
</reference>
<dbReference type="InterPro" id="IPR051531">
    <property type="entry name" value="N-acetyltransferase"/>
</dbReference>
<sequence length="188" mass="21768">MEANKVSFDILAQFPALITTDRLILRPIRWEDENDIFEYASKPEVAQFMSWSAHRTIEDTRAFLKFLEDVEGKRLQIDRGIILKEENKLIGTIAFVTVDFDLLMGELGYCLSPRYWGHGYIVEAANAMIDAGAKYLNLHRVEAQCEIDNYKSERVMQKLGMQQEGVYRKRLPVHGEFCDAKIYAKILK</sequence>
<keyword evidence="1 5" id="KW-0808">Transferase</keyword>
<evidence type="ECO:0000259" key="4">
    <source>
        <dbReference type="PROSITE" id="PS51186"/>
    </source>
</evidence>
<dbReference type="OrthoDB" id="9785602at2"/>
<dbReference type="STRING" id="1678840.ATC1_131645"/>
<dbReference type="SUPFAM" id="SSF55729">
    <property type="entry name" value="Acyl-CoA N-acyltransferases (Nat)"/>
    <property type="match status" value="1"/>
</dbReference>
<evidence type="ECO:0000256" key="2">
    <source>
        <dbReference type="ARBA" id="ARBA00023315"/>
    </source>
</evidence>
<dbReference type="GO" id="GO:0016747">
    <property type="term" value="F:acyltransferase activity, transferring groups other than amino-acyl groups"/>
    <property type="evidence" value="ECO:0007669"/>
    <property type="project" value="InterPro"/>
</dbReference>
<dbReference type="Proteomes" id="UP000053370">
    <property type="component" value="Unassembled WGS sequence"/>
</dbReference>
<dbReference type="Pfam" id="PF13302">
    <property type="entry name" value="Acetyltransf_3"/>
    <property type="match status" value="1"/>
</dbReference>